<evidence type="ECO:0000256" key="1">
    <source>
        <dbReference type="SAM" id="SignalP"/>
    </source>
</evidence>
<sequence>MKLSFIKSSQIKMSLLMPALLLCPLLSFAAPESAPGDAKAPLVYINQNIGFNVKGYNYKQSEFPCNIDKVLVKNLVEQAKSDGIQLEPVGTADKILNGVIPVVAIDIEKLVLGNEERQFGTKQSNPLPKVQVTVALIKGKNDMVTAKHTCAIMTLNEFTPSTNVLDLGTGTTVCSATRKCLKDLSKDVVAWVSPQIK</sequence>
<dbReference type="Proteomes" id="UP001253595">
    <property type="component" value="Unassembled WGS sequence"/>
</dbReference>
<comment type="caution">
    <text evidence="2">The sequence shown here is derived from an EMBL/GenBank/DDBJ whole genome shotgun (WGS) entry which is preliminary data.</text>
</comment>
<proteinExistence type="predicted"/>
<evidence type="ECO:0000313" key="2">
    <source>
        <dbReference type="EMBL" id="MDR7090090.1"/>
    </source>
</evidence>
<dbReference type="RefSeq" id="WP_310072138.1">
    <property type="nucleotide sequence ID" value="NZ_JAVDVX010000003.1"/>
</dbReference>
<dbReference type="EMBL" id="JAVDVX010000003">
    <property type="protein sequence ID" value="MDR7090090.1"/>
    <property type="molecule type" value="Genomic_DNA"/>
</dbReference>
<accession>A0ABU1UY17</accession>
<feature type="signal peptide" evidence="1">
    <location>
        <begin position="1"/>
        <end position="29"/>
    </location>
</feature>
<feature type="chain" id="PRO_5045606887" evidence="1">
    <location>
        <begin position="30"/>
        <end position="197"/>
    </location>
</feature>
<protein>
    <submittedName>
        <fullName evidence="2">Uncharacterized protein</fullName>
    </submittedName>
</protein>
<organism evidence="2 3">
    <name type="scientific">Cellvibrio fibrivorans</name>
    <dbReference type="NCBI Taxonomy" id="126350"/>
    <lineage>
        <taxon>Bacteria</taxon>
        <taxon>Pseudomonadati</taxon>
        <taxon>Pseudomonadota</taxon>
        <taxon>Gammaproteobacteria</taxon>
        <taxon>Cellvibrionales</taxon>
        <taxon>Cellvibrionaceae</taxon>
        <taxon>Cellvibrio</taxon>
    </lineage>
</organism>
<name>A0ABU1UY17_9GAMM</name>
<keyword evidence="1" id="KW-0732">Signal</keyword>
<gene>
    <name evidence="2" type="ORF">J2X05_002112</name>
</gene>
<keyword evidence="3" id="KW-1185">Reference proteome</keyword>
<evidence type="ECO:0000313" key="3">
    <source>
        <dbReference type="Proteomes" id="UP001253595"/>
    </source>
</evidence>
<reference evidence="2 3" key="1">
    <citation type="submission" date="2023-07" db="EMBL/GenBank/DDBJ databases">
        <title>Sorghum-associated microbial communities from plants grown in Nebraska, USA.</title>
        <authorList>
            <person name="Schachtman D."/>
        </authorList>
    </citation>
    <scope>NUCLEOTIDE SEQUENCE [LARGE SCALE GENOMIC DNA]</scope>
    <source>
        <strain evidence="2 3">BE190</strain>
    </source>
</reference>